<organism evidence="1 2">
    <name type="scientific">[Mycobacterium] vasticus</name>
    <dbReference type="NCBI Taxonomy" id="2875777"/>
    <lineage>
        <taxon>Bacteria</taxon>
        <taxon>Bacillati</taxon>
        <taxon>Actinomycetota</taxon>
        <taxon>Actinomycetes</taxon>
        <taxon>Mycobacteriales</taxon>
        <taxon>Mycobacteriaceae</taxon>
        <taxon>Mycolicibacter</taxon>
    </lineage>
</organism>
<reference evidence="1 2" key="1">
    <citation type="submission" date="2023-12" db="EMBL/GenBank/DDBJ databases">
        <title>Description of new species of Mycobacterium terrae complex isolated from sewage at the Sao Paulo Zoological Park Foundation in Brazil.</title>
        <authorList>
            <person name="Romagnoli C.L."/>
            <person name="Conceicao E.C."/>
            <person name="Machado E."/>
            <person name="Barreto L.B.P.F."/>
            <person name="Sharma A."/>
            <person name="Silva N.M."/>
            <person name="Marques L.E."/>
            <person name="Juliana M.A."/>
            <person name="Lourenco M.C.S."/>
            <person name="Digiampietri L.A."/>
            <person name="Suffys P.N."/>
            <person name="Viana-Niero C."/>
        </authorList>
    </citation>
    <scope>NUCLEOTIDE SEQUENCE [LARGE SCALE GENOMIC DNA]</scope>
    <source>
        <strain evidence="1 2">MYC017</strain>
    </source>
</reference>
<gene>
    <name evidence="1" type="ORF">K5L39_20270</name>
</gene>
<dbReference type="EMBL" id="JAYJJQ010000028">
    <property type="protein sequence ID" value="MEB3071517.1"/>
    <property type="molecule type" value="Genomic_DNA"/>
</dbReference>
<dbReference type="RefSeq" id="WP_225398416.1">
    <property type="nucleotide sequence ID" value="NZ_JAYJJQ010000028.1"/>
</dbReference>
<comment type="caution">
    <text evidence="1">The sequence shown here is derived from an EMBL/GenBank/DDBJ whole genome shotgun (WGS) entry which is preliminary data.</text>
</comment>
<evidence type="ECO:0000313" key="2">
    <source>
        <dbReference type="Proteomes" id="UP001299283"/>
    </source>
</evidence>
<name>A0ABU5Z293_9MYCO</name>
<proteinExistence type="predicted"/>
<dbReference type="SUPFAM" id="SSF47598">
    <property type="entry name" value="Ribbon-helix-helix"/>
    <property type="match status" value="1"/>
</dbReference>
<accession>A0ABU5Z293</accession>
<evidence type="ECO:0000313" key="1">
    <source>
        <dbReference type="EMBL" id="MEB3071517.1"/>
    </source>
</evidence>
<sequence length="85" mass="9440">MSMSLLGHRLQILIDDERHRRITAAARERGVSVATVVREAIDRGLAGPIDRRESAGQRLLDAPDMDVPELTALKQELDALRGRRG</sequence>
<dbReference type="InterPro" id="IPR010985">
    <property type="entry name" value="Ribbon_hlx_hlx"/>
</dbReference>
<dbReference type="Proteomes" id="UP001299283">
    <property type="component" value="Unassembled WGS sequence"/>
</dbReference>
<protein>
    <submittedName>
        <fullName evidence="1">Antitoxin</fullName>
    </submittedName>
</protein>
<keyword evidence="2" id="KW-1185">Reference proteome</keyword>